<dbReference type="AlphaFoldDB" id="A0A8I2KPQ3"/>
<dbReference type="PANTHER" id="PTHR43479:SF22">
    <property type="entry name" value="TRANSCRIPTIONAL REGULATOR, TETR FAMILY"/>
    <property type="match status" value="1"/>
</dbReference>
<dbReference type="SUPFAM" id="SSF46689">
    <property type="entry name" value="Homeodomain-like"/>
    <property type="match status" value="1"/>
</dbReference>
<keyword evidence="1 2" id="KW-0238">DNA-binding</keyword>
<evidence type="ECO:0000256" key="1">
    <source>
        <dbReference type="ARBA" id="ARBA00023125"/>
    </source>
</evidence>
<dbReference type="InterPro" id="IPR050624">
    <property type="entry name" value="HTH-type_Tx_Regulator"/>
</dbReference>
<keyword evidence="7" id="KW-1185">Reference proteome</keyword>
<dbReference type="PROSITE" id="PS50977">
    <property type="entry name" value="HTH_TETR_2"/>
    <property type="match status" value="1"/>
</dbReference>
<organism evidence="4 6">
    <name type="scientific">Pseudoalteromonas maricaloris</name>
    <dbReference type="NCBI Taxonomy" id="184924"/>
    <lineage>
        <taxon>Bacteria</taxon>
        <taxon>Pseudomonadati</taxon>
        <taxon>Pseudomonadota</taxon>
        <taxon>Gammaproteobacteria</taxon>
        <taxon>Alteromonadales</taxon>
        <taxon>Pseudoalteromonadaceae</taxon>
        <taxon>Pseudoalteromonas</taxon>
    </lineage>
</organism>
<feature type="DNA-binding region" description="H-T-H motif" evidence="2">
    <location>
        <begin position="25"/>
        <end position="44"/>
    </location>
</feature>
<proteinExistence type="predicted"/>
<dbReference type="EMBL" id="WEIA01000003">
    <property type="protein sequence ID" value="NLR21188.1"/>
    <property type="molecule type" value="Genomic_DNA"/>
</dbReference>
<evidence type="ECO:0000259" key="3">
    <source>
        <dbReference type="PROSITE" id="PS50977"/>
    </source>
</evidence>
<evidence type="ECO:0000313" key="4">
    <source>
        <dbReference type="EMBL" id="NLR21188.1"/>
    </source>
</evidence>
<dbReference type="InterPro" id="IPR001647">
    <property type="entry name" value="HTH_TetR"/>
</dbReference>
<evidence type="ECO:0000313" key="6">
    <source>
        <dbReference type="Proteomes" id="UP000646877"/>
    </source>
</evidence>
<dbReference type="Pfam" id="PF00440">
    <property type="entry name" value="TetR_N"/>
    <property type="match status" value="1"/>
</dbReference>
<dbReference type="Proteomes" id="UP000646877">
    <property type="component" value="Unassembled WGS sequence"/>
</dbReference>
<evidence type="ECO:0000313" key="5">
    <source>
        <dbReference type="EMBL" id="WOX30579.1"/>
    </source>
</evidence>
<dbReference type="PANTHER" id="PTHR43479">
    <property type="entry name" value="ACREF/ENVCD OPERON REPRESSOR-RELATED"/>
    <property type="match status" value="1"/>
</dbReference>
<accession>A0A8I2KPQ3</accession>
<protein>
    <submittedName>
        <fullName evidence="4">TetR/AcrR family transcriptional regulator</fullName>
    </submittedName>
</protein>
<dbReference type="GO" id="GO:0003677">
    <property type="term" value="F:DNA binding"/>
    <property type="evidence" value="ECO:0007669"/>
    <property type="project" value="UniProtKB-UniRule"/>
</dbReference>
<dbReference type="RefSeq" id="WP_193521739.1">
    <property type="nucleotide sequence ID" value="NZ_CBCSDF010000017.1"/>
</dbReference>
<feature type="domain" description="HTH tetR-type" evidence="3">
    <location>
        <begin position="2"/>
        <end position="62"/>
    </location>
</feature>
<dbReference type="InterPro" id="IPR009057">
    <property type="entry name" value="Homeodomain-like_sf"/>
</dbReference>
<dbReference type="Gene3D" id="1.10.357.10">
    <property type="entry name" value="Tetracycline Repressor, domain 2"/>
    <property type="match status" value="1"/>
</dbReference>
<evidence type="ECO:0000256" key="2">
    <source>
        <dbReference type="PROSITE-ProRule" id="PRU00335"/>
    </source>
</evidence>
<reference evidence="5 7" key="2">
    <citation type="submission" date="2023-10" db="EMBL/GenBank/DDBJ databases">
        <title>To unveil natural product biosynthetic capacity in Pseudoalteromonas.</title>
        <authorList>
            <person name="Wang J."/>
        </authorList>
    </citation>
    <scope>NUCLEOTIDE SEQUENCE [LARGE SCALE GENOMIC DNA]</scope>
    <source>
        <strain evidence="5 7">DSM 15914</strain>
    </source>
</reference>
<dbReference type="Proteomes" id="UP001304419">
    <property type="component" value="Chromosome 2"/>
</dbReference>
<reference evidence="4" key="1">
    <citation type="submission" date="2019-10" db="EMBL/GenBank/DDBJ databases">
        <authorList>
            <person name="Paulsen S."/>
        </authorList>
    </citation>
    <scope>NUCLEOTIDE SEQUENCE</scope>
    <source>
        <strain evidence="4">LMG 19692</strain>
    </source>
</reference>
<dbReference type="PRINTS" id="PR00455">
    <property type="entry name" value="HTHTETR"/>
</dbReference>
<dbReference type="EMBL" id="CP137579">
    <property type="protein sequence ID" value="WOX30579.1"/>
    <property type="molecule type" value="Genomic_DNA"/>
</dbReference>
<gene>
    <name evidence="4" type="ORF">F9Y85_07620</name>
    <name evidence="5" type="ORF">R5H13_22110</name>
</gene>
<name>A0A8I2KPQ3_9GAMM</name>
<evidence type="ECO:0000313" key="7">
    <source>
        <dbReference type="Proteomes" id="UP001304419"/>
    </source>
</evidence>
<sequence>MSDKRKLILACAEQLLLAEGDSAFSMQTIANKVGISKGAIYLHFKSKDELLLAVFERQTADLLDKIRAILESDKLTPIAKLKQQIRFQHEDLQQYQAMFQLLLQEESLSFSNNLIMFYQEFRLTWLTLQEGFLLENYGEQVRPWKTDLAMTLDGIIANYLSLPVIEGIDFDTEKLVNWVVSCMDSICTALPNQALLPVLTEQDFPSQKEIEAKKRQLHEQKVQQAFLQLQEKSQKLKLAPQKREIVDHTIALLEAQLQGENPDTVLIRALLAGLRDYRGLNTERQLLAERLNVEAV</sequence>